<dbReference type="RefSeq" id="WP_179266543.1">
    <property type="nucleotide sequence ID" value="NZ_FZPH01000024.1"/>
</dbReference>
<reference evidence="1 2" key="1">
    <citation type="submission" date="2017-06" db="EMBL/GenBank/DDBJ databases">
        <authorList>
            <person name="Kim H.J."/>
            <person name="Triplett B.A."/>
        </authorList>
    </citation>
    <scope>NUCLEOTIDE SEQUENCE [LARGE SCALE GENOMIC DNA]</scope>
    <source>
        <strain evidence="1 2">CGMCC 4.5593</strain>
    </source>
</reference>
<dbReference type="Proteomes" id="UP000198362">
    <property type="component" value="Unassembled WGS sequence"/>
</dbReference>
<organism evidence="1 2">
    <name type="scientific">Asanoa hainanensis</name>
    <dbReference type="NCBI Taxonomy" id="560556"/>
    <lineage>
        <taxon>Bacteria</taxon>
        <taxon>Bacillati</taxon>
        <taxon>Actinomycetota</taxon>
        <taxon>Actinomycetes</taxon>
        <taxon>Micromonosporales</taxon>
        <taxon>Micromonosporaceae</taxon>
        <taxon>Asanoa</taxon>
    </lineage>
</organism>
<dbReference type="Pfam" id="PF06224">
    <property type="entry name" value="AlkZ-like"/>
    <property type="match status" value="1"/>
</dbReference>
<protein>
    <submittedName>
        <fullName evidence="1">Winged helix DNA-binding domain-containing protein</fullName>
    </submittedName>
</protein>
<accession>A0A239PEQ3</accession>
<evidence type="ECO:0000313" key="2">
    <source>
        <dbReference type="Proteomes" id="UP000198362"/>
    </source>
</evidence>
<dbReference type="InterPro" id="IPR009351">
    <property type="entry name" value="AlkZ-like"/>
</dbReference>
<dbReference type="PANTHER" id="PTHR38479">
    <property type="entry name" value="LMO0824 PROTEIN"/>
    <property type="match status" value="1"/>
</dbReference>
<dbReference type="AlphaFoldDB" id="A0A239PEQ3"/>
<dbReference type="EMBL" id="FZPH01000024">
    <property type="protein sequence ID" value="SNT65557.1"/>
    <property type="molecule type" value="Genomic_DNA"/>
</dbReference>
<keyword evidence="1" id="KW-0238">DNA-binding</keyword>
<name>A0A239PEQ3_9ACTN</name>
<gene>
    <name evidence="1" type="ORF">SAMN05421812_1246</name>
</gene>
<dbReference type="PANTHER" id="PTHR38479:SF2">
    <property type="entry name" value="WINGED HELIX DNA-BINDING DOMAIN-CONTAINING PROTEIN"/>
    <property type="match status" value="1"/>
</dbReference>
<evidence type="ECO:0000313" key="1">
    <source>
        <dbReference type="EMBL" id="SNT65557.1"/>
    </source>
</evidence>
<proteinExistence type="predicted"/>
<keyword evidence="2" id="KW-1185">Reference proteome</keyword>
<sequence>MEAAEIGPRRLRQQHLAGPPCADPVTVVRRLGCVQSQEYAVAKWSLAQRCAPGLVDADLQRLLDDGTILRTHILRPTWHFVLGADLGWIQAATAHRVHVFNRYYYRQHGFDPDTAPASARVITDALAGGNHLTRNELGAVLAAAGFPATGNKLAYLVMLAELSGLIANGVMRGKQHTYALVSERVAAPVSLSPSEGLAELTRRYFTSHGPATIKDFTWWSSLTVAEIKQGIAACGGALSSEVVDGRTLYFASDAPPPSPPPAAALLQGYDEYVVAYSDTKFAYNLAGNAPAPGLYAENTMLHPVAFDGQVGGFWRRKVKPKGIALDIDLLIDPTARQRKALTEEIDRYAAYAGAPVTVTYV</sequence>
<dbReference type="GO" id="GO:0003677">
    <property type="term" value="F:DNA binding"/>
    <property type="evidence" value="ECO:0007669"/>
    <property type="project" value="UniProtKB-KW"/>
</dbReference>